<dbReference type="InterPro" id="IPR038359">
    <property type="entry name" value="Connexin_N_sf"/>
</dbReference>
<comment type="caution">
    <text evidence="5">The sequence shown here is derived from an EMBL/GenBank/DDBJ whole genome shotgun (WGS) entry which is preliminary data.</text>
</comment>
<sequence>MPMHAMLILNFGIVFALSIIYGYLVKHRVEKFDYPPRTATSDDDDHESQAFLATQSSSSSGLAFYIYIAHLFVARIIPLLVFASIFYPAHFPNNYVCSWRPEMHGKGTSTINDTINLRHNLTIIGCTNPNGGKSETLVDAVAIVGVIIVILAVLELVYIAWVAFDERSFRTDQEFCTVYLLRKRKTIRKFVNKIRERFNGEEVFELKDDFGGIEISRLPLEQIYVNVVIQDGREHMSAYPREFKRHEIYQSYLETPSTVTKLTSTADLFKPKKDELKQTYPRTILVIGRPGIGKSMLTKKLLHQWKEREDDFWHEKIAILLQFRTFNETVTLREMFGSAKGLSSDDFQTVYDFILSNPTKIVLIFDGLDELNVNSERLCTNTGTVGSPNEKQPVFSIFKMLVDGRLLRGVTILTTSRPTAQHLLNDLNFERTVEVLGFFEEQIKEYVFKFCDKRNTGELIWNEIQGSAEKCSLCYIPVNSYIVCLTLKESIENDESGARFQNSNIPKTITELYKRAVKVLLYRHHPLYKSQPRPNDYLITPFPEKLEKDLMKIKEVAKKGIYDGQLIFERSSMDEFGDLANCGFFTKLPDKRRNLFCFLHLTLQEFLAASKVVDDIGRVAQFLDDHVEDPKWHLVIQFVAGLVGDKFRGNPKEIEANSQKVFADIQKRLEQWASLLGTITDGRSEKTETALLAVKCLYELQDIDILKSVCSKFLAGGNGDLRLGYLHIAAFVSTALFTFLGNSKNLKRLDFLTCTIQDNCSNHFKLLLNTAGNTITSFTCFGGLADRDVEYLSEALKSENCKLAKLNLGVNKITDQGVKYLSEALKSENCKLTKLNLGHSVITALGVDYLSEALKKSENCKLTKLNLGVNKITDQGVKYLSEALKSENCKLTKLNLGHSVITALGVDYLSEALKKSENCKLTKLNLGVNKITDQGVKYLSEALKSENCKLTKLNLGHSVITALGVDYLSEALKKSENCKLTKLNLGVNKITDQGVKYLSEALKSENCKLTKLNLGHSVITALGVDYLSEALKKSENCKLTKLNLGHSVITDEGVRCLSFALDSRNCKLTELNLGHSVITDEGVGYLSIIALASRNCKLTKLNIVHSVITDEGVEYLKEALKNENCKLTKLNLYANRITDQGVAYLNKALKSENCKLTKLNLNSNQITDEGVKNLTKASKRENCKLTKLNLYANRITDQGVKCLSEVLRSKNCKL</sequence>
<dbReference type="Pfam" id="PF13516">
    <property type="entry name" value="LRR_6"/>
    <property type="match status" value="14"/>
</dbReference>
<name>A0A6S7GZE7_PARCT</name>
<evidence type="ECO:0000313" key="5">
    <source>
        <dbReference type="EMBL" id="CAB3989671.1"/>
    </source>
</evidence>
<keyword evidence="3" id="KW-0547">Nucleotide-binding</keyword>
<keyword evidence="6" id="KW-1185">Reference proteome</keyword>
<accession>A0A6S7GZE7</accession>
<organism evidence="5 6">
    <name type="scientific">Paramuricea clavata</name>
    <name type="common">Red gorgonian</name>
    <name type="synonym">Violescent sea-whip</name>
    <dbReference type="NCBI Taxonomy" id="317549"/>
    <lineage>
        <taxon>Eukaryota</taxon>
        <taxon>Metazoa</taxon>
        <taxon>Cnidaria</taxon>
        <taxon>Anthozoa</taxon>
        <taxon>Octocorallia</taxon>
        <taxon>Malacalcyonacea</taxon>
        <taxon>Plexauridae</taxon>
        <taxon>Paramuricea</taxon>
    </lineage>
</organism>
<dbReference type="InterPro" id="IPR032675">
    <property type="entry name" value="LRR_dom_sf"/>
</dbReference>
<dbReference type="SUPFAM" id="SSF52540">
    <property type="entry name" value="P-loop containing nucleoside triphosphate hydrolases"/>
    <property type="match status" value="1"/>
</dbReference>
<dbReference type="InterPro" id="IPR001611">
    <property type="entry name" value="Leu-rich_rpt"/>
</dbReference>
<dbReference type="SUPFAM" id="SSF52047">
    <property type="entry name" value="RNI-like"/>
    <property type="match status" value="2"/>
</dbReference>
<dbReference type="InterPro" id="IPR051261">
    <property type="entry name" value="NLR"/>
</dbReference>
<dbReference type="EMBL" id="CACRXK020001532">
    <property type="protein sequence ID" value="CAB3989671.1"/>
    <property type="molecule type" value="Genomic_DNA"/>
</dbReference>
<dbReference type="Gene3D" id="3.80.10.10">
    <property type="entry name" value="Ribonuclease Inhibitor"/>
    <property type="match status" value="3"/>
</dbReference>
<keyword evidence="4" id="KW-0067">ATP-binding</keyword>
<reference evidence="5" key="1">
    <citation type="submission" date="2020-04" db="EMBL/GenBank/DDBJ databases">
        <authorList>
            <person name="Alioto T."/>
            <person name="Alioto T."/>
            <person name="Gomez Garrido J."/>
        </authorList>
    </citation>
    <scope>NUCLEOTIDE SEQUENCE</scope>
    <source>
        <strain evidence="5">A484AB</strain>
    </source>
</reference>
<dbReference type="AlphaFoldDB" id="A0A6S7GZE7"/>
<dbReference type="Pfam" id="PF05729">
    <property type="entry name" value="NACHT"/>
    <property type="match status" value="1"/>
</dbReference>
<evidence type="ECO:0000256" key="4">
    <source>
        <dbReference type="ARBA" id="ARBA00022840"/>
    </source>
</evidence>
<dbReference type="PANTHER" id="PTHR24106">
    <property type="entry name" value="NACHT, LRR AND CARD DOMAINS-CONTAINING"/>
    <property type="match status" value="1"/>
</dbReference>
<gene>
    <name evidence="5" type="ORF">PACLA_8A058954</name>
</gene>
<dbReference type="PROSITE" id="PS50837">
    <property type="entry name" value="NACHT"/>
    <property type="match status" value="1"/>
</dbReference>
<dbReference type="InterPro" id="IPR027417">
    <property type="entry name" value="P-loop_NTPase"/>
</dbReference>
<dbReference type="OrthoDB" id="5988799at2759"/>
<dbReference type="PROSITE" id="PS51450">
    <property type="entry name" value="LRR"/>
    <property type="match status" value="1"/>
</dbReference>
<evidence type="ECO:0000313" key="6">
    <source>
        <dbReference type="Proteomes" id="UP001152795"/>
    </source>
</evidence>
<keyword evidence="1" id="KW-0433">Leucine-rich repeat</keyword>
<keyword evidence="2" id="KW-0677">Repeat</keyword>
<dbReference type="InterPro" id="IPR007111">
    <property type="entry name" value="NACHT_NTPase"/>
</dbReference>
<evidence type="ECO:0000256" key="1">
    <source>
        <dbReference type="ARBA" id="ARBA00022614"/>
    </source>
</evidence>
<protein>
    <submittedName>
        <fullName evidence="5">NACHT, LRR and PYD domains-containing 14-like</fullName>
    </submittedName>
</protein>
<evidence type="ECO:0000256" key="2">
    <source>
        <dbReference type="ARBA" id="ARBA00022737"/>
    </source>
</evidence>
<dbReference type="Gene3D" id="3.40.50.300">
    <property type="entry name" value="P-loop containing nucleotide triphosphate hydrolases"/>
    <property type="match status" value="1"/>
</dbReference>
<proteinExistence type="predicted"/>
<evidence type="ECO:0000256" key="3">
    <source>
        <dbReference type="ARBA" id="ARBA00022741"/>
    </source>
</evidence>
<dbReference type="Proteomes" id="UP001152795">
    <property type="component" value="Unassembled WGS sequence"/>
</dbReference>
<dbReference type="SMART" id="SM00368">
    <property type="entry name" value="LRR_RI"/>
    <property type="match status" value="14"/>
</dbReference>
<dbReference type="GO" id="GO:0005524">
    <property type="term" value="F:ATP binding"/>
    <property type="evidence" value="ECO:0007669"/>
    <property type="project" value="UniProtKB-KW"/>
</dbReference>
<dbReference type="Gene3D" id="1.20.1440.80">
    <property type="entry name" value="Gap junction channel protein cysteine-rich domain"/>
    <property type="match status" value="1"/>
</dbReference>